<dbReference type="EC" id="3.1.26.4" evidence="2"/>
<dbReference type="Proteomes" id="UP001476798">
    <property type="component" value="Unassembled WGS sequence"/>
</dbReference>
<evidence type="ECO:0000256" key="2">
    <source>
        <dbReference type="ARBA" id="ARBA00012180"/>
    </source>
</evidence>
<feature type="domain" description="Reverse transcriptase" evidence="3">
    <location>
        <begin position="90"/>
        <end position="135"/>
    </location>
</feature>
<evidence type="ECO:0000313" key="5">
    <source>
        <dbReference type="Proteomes" id="UP001476798"/>
    </source>
</evidence>
<protein>
    <recommendedName>
        <fullName evidence="2">ribonuclease H</fullName>
        <ecNumber evidence="2">3.1.26.4</ecNumber>
    </recommendedName>
</protein>
<name>A0ABV0NXX2_9TELE</name>
<evidence type="ECO:0000256" key="1">
    <source>
        <dbReference type="ARBA" id="ARBA00010879"/>
    </source>
</evidence>
<keyword evidence="5" id="KW-1185">Reference proteome</keyword>
<comment type="caution">
    <text evidence="4">The sequence shown here is derived from an EMBL/GenBank/DDBJ whole genome shotgun (WGS) entry which is preliminary data.</text>
</comment>
<dbReference type="Pfam" id="PF00078">
    <property type="entry name" value="RVT_1"/>
    <property type="match status" value="1"/>
</dbReference>
<reference evidence="4 5" key="1">
    <citation type="submission" date="2021-06" db="EMBL/GenBank/DDBJ databases">
        <authorList>
            <person name="Palmer J.M."/>
        </authorList>
    </citation>
    <scope>NUCLEOTIDE SEQUENCE [LARGE SCALE GENOMIC DNA]</scope>
    <source>
        <strain evidence="4 5">GA_2019</strain>
        <tissue evidence="4">Muscle</tissue>
    </source>
</reference>
<dbReference type="InterPro" id="IPR043128">
    <property type="entry name" value="Rev_trsase/Diguanyl_cyclase"/>
</dbReference>
<organism evidence="4 5">
    <name type="scientific">Goodea atripinnis</name>
    <dbReference type="NCBI Taxonomy" id="208336"/>
    <lineage>
        <taxon>Eukaryota</taxon>
        <taxon>Metazoa</taxon>
        <taxon>Chordata</taxon>
        <taxon>Craniata</taxon>
        <taxon>Vertebrata</taxon>
        <taxon>Euteleostomi</taxon>
        <taxon>Actinopterygii</taxon>
        <taxon>Neopterygii</taxon>
        <taxon>Teleostei</taxon>
        <taxon>Neoteleostei</taxon>
        <taxon>Acanthomorphata</taxon>
        <taxon>Ovalentaria</taxon>
        <taxon>Atherinomorphae</taxon>
        <taxon>Cyprinodontiformes</taxon>
        <taxon>Goodeidae</taxon>
        <taxon>Goodea</taxon>
    </lineage>
</organism>
<comment type="similarity">
    <text evidence="1">Belongs to the beta type-B retroviral polymerase family. HERV class-II K(HML-2) pol subfamily.</text>
</comment>
<evidence type="ECO:0000259" key="3">
    <source>
        <dbReference type="Pfam" id="PF00078"/>
    </source>
</evidence>
<dbReference type="Gene3D" id="3.10.10.10">
    <property type="entry name" value="HIV Type 1 Reverse Transcriptase, subunit A, domain 1"/>
    <property type="match status" value="1"/>
</dbReference>
<sequence>MDPLPGSNGVPVGSSGRIPAAEGASVRLLTHHEGRVPQGSGLLPVPILEPSLTACSGTGWPGTSDIGQCPSSPLIRSHPSSLIASFSVPATPFQYNRLPFGYSLTPCMFSTCMEMAIQPLRTAGMKLLFYLDDLFDLVQRGSNGADEGAGRTSDSPGVFP</sequence>
<proteinExistence type="inferred from homology"/>
<dbReference type="SUPFAM" id="SSF56672">
    <property type="entry name" value="DNA/RNA polymerases"/>
    <property type="match status" value="1"/>
</dbReference>
<dbReference type="InterPro" id="IPR043502">
    <property type="entry name" value="DNA/RNA_pol_sf"/>
</dbReference>
<dbReference type="InterPro" id="IPR000477">
    <property type="entry name" value="RT_dom"/>
</dbReference>
<dbReference type="Gene3D" id="3.30.70.270">
    <property type="match status" value="1"/>
</dbReference>
<evidence type="ECO:0000313" key="4">
    <source>
        <dbReference type="EMBL" id="MEQ2176145.1"/>
    </source>
</evidence>
<dbReference type="EMBL" id="JAHRIO010052874">
    <property type="protein sequence ID" value="MEQ2176145.1"/>
    <property type="molecule type" value="Genomic_DNA"/>
</dbReference>
<accession>A0ABV0NXX2</accession>
<gene>
    <name evidence="4" type="ORF">GOODEAATRI_025072</name>
</gene>